<protein>
    <submittedName>
        <fullName evidence="1">Uncharacterized protein</fullName>
    </submittedName>
</protein>
<dbReference type="KEGG" id="ial:IALB_3038"/>
<proteinExistence type="predicted"/>
<accession>I0AP34</accession>
<reference evidence="1 2" key="1">
    <citation type="journal article" date="2012" name="Front. Microbiol.">
        <title>Complete genome of Ignavibacterium album, a metabolically versatile, flagellated, facultative anaerobe from the phylum Chlorobi.</title>
        <authorList>
            <person name="Liu Z."/>
            <person name="Frigaard N.-U."/>
            <person name="Vogl K."/>
            <person name="Iino T."/>
            <person name="Ohkuma M."/>
            <person name="Overmann J."/>
            <person name="Bryant D.A."/>
        </authorList>
    </citation>
    <scope>NUCLEOTIDE SEQUENCE [LARGE SCALE GENOMIC DNA]</scope>
    <source>
        <strain evidence="2">DSM 19864 / JCM 16511 / NBRC 101810 / Mat9-16</strain>
    </source>
</reference>
<sequence length="87" mass="10208">MLLIVLGWFNILKEQVESKSQPGVIVGLLTLGWFNILKEQVESKSQLMVQQHFTITRWFNILKESRLVGKSKSQQKDIDYLKQIGWF</sequence>
<dbReference type="EMBL" id="CP003418">
    <property type="protein sequence ID" value="AFH50741.1"/>
    <property type="molecule type" value="Genomic_DNA"/>
</dbReference>
<evidence type="ECO:0000313" key="2">
    <source>
        <dbReference type="Proteomes" id="UP000007394"/>
    </source>
</evidence>
<dbReference type="AlphaFoldDB" id="I0AP34"/>
<name>I0AP34_IGNAJ</name>
<keyword evidence="2" id="KW-1185">Reference proteome</keyword>
<dbReference type="Proteomes" id="UP000007394">
    <property type="component" value="Chromosome"/>
</dbReference>
<gene>
    <name evidence="1" type="ordered locus">IALB_3038</name>
</gene>
<evidence type="ECO:0000313" key="1">
    <source>
        <dbReference type="EMBL" id="AFH50741.1"/>
    </source>
</evidence>
<dbReference type="HOGENOM" id="CLU_2479137_0_0_10"/>
<organism evidence="1 2">
    <name type="scientific">Ignavibacterium album (strain DSM 19864 / JCM 16511 / NBRC 101810 / Mat9-16)</name>
    <dbReference type="NCBI Taxonomy" id="945713"/>
    <lineage>
        <taxon>Bacteria</taxon>
        <taxon>Pseudomonadati</taxon>
        <taxon>Ignavibacteriota</taxon>
        <taxon>Ignavibacteria</taxon>
        <taxon>Ignavibacteriales</taxon>
        <taxon>Ignavibacteriaceae</taxon>
        <taxon>Ignavibacterium</taxon>
    </lineage>
</organism>